<dbReference type="InterPro" id="IPR002842">
    <property type="entry name" value="ATPase_V1_Esu"/>
</dbReference>
<keyword evidence="8" id="KW-1185">Reference proteome</keyword>
<feature type="coiled-coil region" evidence="4">
    <location>
        <begin position="260"/>
        <end position="301"/>
    </location>
</feature>
<dbReference type="AlphaFoldDB" id="A0AAV5GUM9"/>
<evidence type="ECO:0000256" key="2">
    <source>
        <dbReference type="ARBA" id="ARBA00022448"/>
    </source>
</evidence>
<dbReference type="Gene3D" id="3.10.110.10">
    <property type="entry name" value="Ubiquitin Conjugating Enzyme"/>
    <property type="match status" value="1"/>
</dbReference>
<sequence length="410" mass="46167">MSASKMAIKRLQKEHAAFQKGPPPFIWAKPNESNILEWHGIFRGPPKTPFEGGEYWVVVTFPKDYPFAPPELKMMTPSGRFAPNTAICTSMSNFHPGSWNVAWSVETILVGLLSFMLSDEITTGAIKSTDAERRDLASKSHAWNAAHPKFKTLFPEYATPTMKDLPNMSGTAPPPAGPQGEGTKPMPGLTDDEVVSEMRKMTAFIKQEALEKAREIKVKADEEFAIEKGKIVRQESANIDANFERKKKQAEIERKIAISNQNNKARLQLLEKREELLEKVFEEARAKVSEATKDQAKYQELLKNLVLQALFTLMETDVTVSGRPKDQEVLKKAVEQAASEFKEQAGFEVKTQVDDKLGDKSPGGIKLTGYGSRITVNNTLDERLRLLEESMLPEMREKLFGKNENRRFYS</sequence>
<dbReference type="InterPro" id="IPR000608">
    <property type="entry name" value="UBC"/>
</dbReference>
<organism evidence="7 8">
    <name type="scientific">Rhodotorula paludigena</name>
    <dbReference type="NCBI Taxonomy" id="86838"/>
    <lineage>
        <taxon>Eukaryota</taxon>
        <taxon>Fungi</taxon>
        <taxon>Dikarya</taxon>
        <taxon>Basidiomycota</taxon>
        <taxon>Pucciniomycotina</taxon>
        <taxon>Microbotryomycetes</taxon>
        <taxon>Sporidiobolales</taxon>
        <taxon>Sporidiobolaceae</taxon>
        <taxon>Rhodotorula</taxon>
    </lineage>
</organism>
<reference evidence="7 8" key="1">
    <citation type="submission" date="2021-12" db="EMBL/GenBank/DDBJ databases">
        <title>High titer production of polyol ester of fatty acids by Rhodotorula paludigena BS15 towards product separation-free biomass refinery.</title>
        <authorList>
            <person name="Mano J."/>
            <person name="Ono H."/>
            <person name="Tanaka T."/>
            <person name="Naito K."/>
            <person name="Sushida H."/>
            <person name="Ike M."/>
            <person name="Tokuyasu K."/>
            <person name="Kitaoka M."/>
        </authorList>
    </citation>
    <scope>NUCLEOTIDE SEQUENCE [LARGE SCALE GENOMIC DNA]</scope>
    <source>
        <strain evidence="7 8">BS15</strain>
    </source>
</reference>
<dbReference type="GO" id="GO:0046961">
    <property type="term" value="F:proton-transporting ATPase activity, rotational mechanism"/>
    <property type="evidence" value="ECO:0007669"/>
    <property type="project" value="InterPro"/>
</dbReference>
<keyword evidence="2" id="KW-0813">Transport</keyword>
<gene>
    <name evidence="7" type="ORF">Rhopal_006257-T1</name>
</gene>
<keyword evidence="3" id="KW-0406">Ion transport</keyword>
<name>A0AAV5GUM9_9BASI</name>
<dbReference type="PROSITE" id="PS50127">
    <property type="entry name" value="UBC_2"/>
    <property type="match status" value="1"/>
</dbReference>
<feature type="region of interest" description="Disordered" evidence="5">
    <location>
        <begin position="167"/>
        <end position="186"/>
    </location>
</feature>
<dbReference type="Pfam" id="PF00179">
    <property type="entry name" value="UQ_con"/>
    <property type="match status" value="1"/>
</dbReference>
<evidence type="ECO:0000256" key="3">
    <source>
        <dbReference type="ARBA" id="ARBA00023065"/>
    </source>
</evidence>
<dbReference type="PANTHER" id="PTHR45715">
    <property type="entry name" value="ATPASE H+-TRANSPORTING V1 SUBUNIT E1A-RELATED"/>
    <property type="match status" value="1"/>
</dbReference>
<dbReference type="SUPFAM" id="SSF54495">
    <property type="entry name" value="UBC-like"/>
    <property type="match status" value="1"/>
</dbReference>
<dbReference type="Gene3D" id="3.30.2320.30">
    <property type="entry name" value="ATP synthase, E subunit, C-terminal"/>
    <property type="match status" value="1"/>
</dbReference>
<dbReference type="Pfam" id="PF01991">
    <property type="entry name" value="vATP-synt_E"/>
    <property type="match status" value="1"/>
</dbReference>
<dbReference type="InterPro" id="IPR016135">
    <property type="entry name" value="UBQ-conjugating_enzyme/RWD"/>
</dbReference>
<dbReference type="CDD" id="cd23799">
    <property type="entry name" value="UBCc_UBE2J"/>
    <property type="match status" value="1"/>
</dbReference>
<dbReference type="Gene3D" id="6.10.250.1620">
    <property type="match status" value="1"/>
</dbReference>
<evidence type="ECO:0000256" key="4">
    <source>
        <dbReference type="SAM" id="Coils"/>
    </source>
</evidence>
<feature type="domain" description="UBC core" evidence="6">
    <location>
        <begin position="6"/>
        <end position="163"/>
    </location>
</feature>
<dbReference type="GO" id="GO:0033178">
    <property type="term" value="C:proton-transporting two-sector ATPase complex, catalytic domain"/>
    <property type="evidence" value="ECO:0007669"/>
    <property type="project" value="InterPro"/>
</dbReference>
<dbReference type="HAMAP" id="MF_00311">
    <property type="entry name" value="ATP_synth_E_arch"/>
    <property type="match status" value="1"/>
</dbReference>
<keyword evidence="4" id="KW-0175">Coiled coil</keyword>
<evidence type="ECO:0000313" key="7">
    <source>
        <dbReference type="EMBL" id="GJN93210.1"/>
    </source>
</evidence>
<dbReference type="Proteomes" id="UP001342314">
    <property type="component" value="Unassembled WGS sequence"/>
</dbReference>
<evidence type="ECO:0000256" key="5">
    <source>
        <dbReference type="SAM" id="MobiDB-lite"/>
    </source>
</evidence>
<dbReference type="SUPFAM" id="SSF160527">
    <property type="entry name" value="V-type ATPase subunit E-like"/>
    <property type="match status" value="1"/>
</dbReference>
<dbReference type="SMART" id="SM00212">
    <property type="entry name" value="UBCc"/>
    <property type="match status" value="1"/>
</dbReference>
<comment type="similarity">
    <text evidence="1">Belongs to the V-ATPase E subunit family.</text>
</comment>
<evidence type="ECO:0000256" key="1">
    <source>
        <dbReference type="ARBA" id="ARBA00005901"/>
    </source>
</evidence>
<evidence type="ECO:0000259" key="6">
    <source>
        <dbReference type="PROSITE" id="PS50127"/>
    </source>
</evidence>
<protein>
    <recommendedName>
        <fullName evidence="6">UBC core domain-containing protein</fullName>
    </recommendedName>
</protein>
<dbReference type="EMBL" id="BQKY01000013">
    <property type="protein sequence ID" value="GJN93210.1"/>
    <property type="molecule type" value="Genomic_DNA"/>
</dbReference>
<dbReference type="InterPro" id="IPR038495">
    <property type="entry name" value="ATPase_E_C"/>
</dbReference>
<proteinExistence type="inferred from homology"/>
<evidence type="ECO:0000313" key="8">
    <source>
        <dbReference type="Proteomes" id="UP001342314"/>
    </source>
</evidence>
<comment type="caution">
    <text evidence="7">The sequence shown here is derived from an EMBL/GenBank/DDBJ whole genome shotgun (WGS) entry which is preliminary data.</text>
</comment>
<accession>A0AAV5GUM9</accession>